<dbReference type="Pfam" id="PF03209">
    <property type="entry name" value="PUCC"/>
    <property type="match status" value="1"/>
</dbReference>
<evidence type="ECO:0000313" key="7">
    <source>
        <dbReference type="EMBL" id="APX14159.1"/>
    </source>
</evidence>
<dbReference type="PANTHER" id="PTHR23538:SF1">
    <property type="entry name" value="44.5 KD BACTERIOCHLOROPHYLL SYNTHASE SUBUNIT"/>
    <property type="match status" value="1"/>
</dbReference>
<feature type="transmembrane region" description="Helical" evidence="6">
    <location>
        <begin position="381"/>
        <end position="400"/>
    </location>
</feature>
<evidence type="ECO:0000256" key="1">
    <source>
        <dbReference type="ARBA" id="ARBA00004141"/>
    </source>
</evidence>
<dbReference type="KEGG" id="tom:BWR18_20050"/>
<keyword evidence="3 6" id="KW-0812">Transmembrane</keyword>
<comment type="similarity">
    <text evidence="2">Belongs to the PucC family.</text>
</comment>
<keyword evidence="4 6" id="KW-1133">Transmembrane helix</keyword>
<sequence>MTAGWGMLVRLCLVNAAIGGLAALPVNLFNRLMTVELALPALLPGLLVALHYGVQLTRPVWGHRSDVKGGRTPFILGGMAVVGLGVLGAAWGILLAETSVSLALTVWVFSYIAIGLGIGAAGTSFLALLACVTGPRKGAGATLAWLLLIAGAIFASVGTGIALEPYSPERLVWVVAAVCCIAFLLSVIATVGVESHAEFEAEVDDTPLVAALKRTWADPMARRFTGFVFLSILAFYLSELIFEPFAGHVHGLSPEDSTKLSGGKDGAALMGMIGAGVLSHLRIGSLRFWAVTGCVLSAVGLLGLGAGLPLVPSTVALGLGNGLFVVGAVGSMMQLAAAHARNTGTRMGVFGAAQAIAAGLAGLVATGMLDLTRLVLPDAAAYGTVFTLEAALFLCAALVASRVMRAAETSDATLVPGE</sequence>
<feature type="transmembrane region" description="Helical" evidence="6">
    <location>
        <begin position="349"/>
        <end position="369"/>
    </location>
</feature>
<dbReference type="AlphaFoldDB" id="A0A1P8N1U8"/>
<accession>A0A1P8N1U8</accession>
<dbReference type="SUPFAM" id="SSF103473">
    <property type="entry name" value="MFS general substrate transporter"/>
    <property type="match status" value="1"/>
</dbReference>
<dbReference type="PIRSF" id="PIRSF016565">
    <property type="entry name" value="PucC"/>
    <property type="match status" value="1"/>
</dbReference>
<comment type="subcellular location">
    <subcellularLocation>
        <location evidence="1">Membrane</location>
        <topology evidence="1">Multi-pass membrane protein</topology>
    </subcellularLocation>
</comment>
<organism evidence="7 8">
    <name type="scientific">Tateyamaria omphalii</name>
    <dbReference type="NCBI Taxonomy" id="299262"/>
    <lineage>
        <taxon>Bacteria</taxon>
        <taxon>Pseudomonadati</taxon>
        <taxon>Pseudomonadota</taxon>
        <taxon>Alphaproteobacteria</taxon>
        <taxon>Rhodobacterales</taxon>
        <taxon>Roseobacteraceae</taxon>
        <taxon>Tateyamaria</taxon>
    </lineage>
</organism>
<keyword evidence="7" id="KW-0614">Plasmid</keyword>
<dbReference type="OrthoDB" id="5800821at2"/>
<proteinExistence type="inferred from homology"/>
<feature type="transmembrane region" description="Helical" evidence="6">
    <location>
        <begin position="171"/>
        <end position="193"/>
    </location>
</feature>
<feature type="transmembrane region" description="Helical" evidence="6">
    <location>
        <begin position="314"/>
        <end position="337"/>
    </location>
</feature>
<dbReference type="GO" id="GO:0016020">
    <property type="term" value="C:membrane"/>
    <property type="evidence" value="ECO:0007669"/>
    <property type="project" value="UniProtKB-SubCell"/>
</dbReference>
<feature type="transmembrane region" description="Helical" evidence="6">
    <location>
        <begin position="108"/>
        <end position="131"/>
    </location>
</feature>
<name>A0A1P8N1U8_9RHOB</name>
<evidence type="ECO:0000256" key="2">
    <source>
        <dbReference type="ARBA" id="ARBA00008412"/>
    </source>
</evidence>
<feature type="transmembrane region" description="Helical" evidence="6">
    <location>
        <begin position="288"/>
        <end position="308"/>
    </location>
</feature>
<dbReference type="PANTHER" id="PTHR23538">
    <property type="entry name" value="44.5 KD BACTERIOCHLOROPHYLL SYNTHASE SUBUNIT"/>
    <property type="match status" value="1"/>
</dbReference>
<feature type="transmembrane region" description="Helical" evidence="6">
    <location>
        <begin position="143"/>
        <end position="165"/>
    </location>
</feature>
<gene>
    <name evidence="7" type="ORF">BWR18_20050</name>
</gene>
<reference evidence="7 8" key="1">
    <citation type="submission" date="2017-01" db="EMBL/GenBank/DDBJ databases">
        <title>Complete genome of Tateyamaria omphalii DOK1-4 isolated from seawater in Dokdo.</title>
        <authorList>
            <person name="Kim J.H."/>
            <person name="Chi W.-J."/>
        </authorList>
    </citation>
    <scope>NUCLEOTIDE SEQUENCE [LARGE SCALE GENOMIC DNA]</scope>
    <source>
        <strain evidence="7 8">DOK1-4</strain>
        <plasmid evidence="7 8">pDOK1-4-3</plasmid>
    </source>
</reference>
<evidence type="ECO:0000256" key="5">
    <source>
        <dbReference type="ARBA" id="ARBA00023136"/>
    </source>
</evidence>
<feature type="transmembrane region" description="Helical" evidence="6">
    <location>
        <begin position="7"/>
        <end position="26"/>
    </location>
</feature>
<feature type="transmembrane region" description="Helical" evidence="6">
    <location>
        <begin position="224"/>
        <end position="242"/>
    </location>
</feature>
<evidence type="ECO:0000256" key="6">
    <source>
        <dbReference type="SAM" id="Phobius"/>
    </source>
</evidence>
<evidence type="ECO:0000256" key="4">
    <source>
        <dbReference type="ARBA" id="ARBA00022989"/>
    </source>
</evidence>
<dbReference type="RefSeq" id="WP_076630626.1">
    <property type="nucleotide sequence ID" value="NZ_CP019315.1"/>
</dbReference>
<dbReference type="InterPro" id="IPR004896">
    <property type="entry name" value="PucC-rel"/>
</dbReference>
<evidence type="ECO:0008006" key="9">
    <source>
        <dbReference type="Google" id="ProtNLM"/>
    </source>
</evidence>
<dbReference type="Gene3D" id="1.20.1250.20">
    <property type="entry name" value="MFS general substrate transporter like domains"/>
    <property type="match status" value="2"/>
</dbReference>
<feature type="transmembrane region" description="Helical" evidence="6">
    <location>
        <begin position="262"/>
        <end position="281"/>
    </location>
</feature>
<dbReference type="Proteomes" id="UP000186336">
    <property type="component" value="Plasmid pDOK1-4-3"/>
</dbReference>
<feature type="transmembrane region" description="Helical" evidence="6">
    <location>
        <begin position="74"/>
        <end position="96"/>
    </location>
</feature>
<feature type="transmembrane region" description="Helical" evidence="6">
    <location>
        <begin position="32"/>
        <end position="54"/>
    </location>
</feature>
<geneLocation type="plasmid" evidence="7 8">
    <name>pDOK1-4-3</name>
</geneLocation>
<keyword evidence="5 6" id="KW-0472">Membrane</keyword>
<protein>
    <recommendedName>
        <fullName evidence="9">MFS transporter</fullName>
    </recommendedName>
</protein>
<keyword evidence="8" id="KW-1185">Reference proteome</keyword>
<evidence type="ECO:0000256" key="3">
    <source>
        <dbReference type="ARBA" id="ARBA00022692"/>
    </source>
</evidence>
<evidence type="ECO:0000313" key="8">
    <source>
        <dbReference type="Proteomes" id="UP000186336"/>
    </source>
</evidence>
<dbReference type="EMBL" id="CP019315">
    <property type="protein sequence ID" value="APX14159.1"/>
    <property type="molecule type" value="Genomic_DNA"/>
</dbReference>
<dbReference type="InterPro" id="IPR026036">
    <property type="entry name" value="PucC"/>
</dbReference>
<dbReference type="InterPro" id="IPR036259">
    <property type="entry name" value="MFS_trans_sf"/>
</dbReference>